<reference evidence="2 3" key="1">
    <citation type="submission" date="2024-04" db="EMBL/GenBank/DDBJ databases">
        <authorList>
            <person name="Rising A."/>
            <person name="Reimegard J."/>
            <person name="Sonavane S."/>
            <person name="Akerstrom W."/>
            <person name="Nylinder S."/>
            <person name="Hedman E."/>
            <person name="Kallberg Y."/>
        </authorList>
    </citation>
    <scope>NUCLEOTIDE SEQUENCE [LARGE SCALE GENOMIC DNA]</scope>
</reference>
<evidence type="ECO:0000313" key="3">
    <source>
        <dbReference type="Proteomes" id="UP001497382"/>
    </source>
</evidence>
<name>A0AAV2AYA5_9ARAC</name>
<keyword evidence="3" id="KW-1185">Reference proteome</keyword>
<evidence type="ECO:0000256" key="1">
    <source>
        <dbReference type="SAM" id="MobiDB-lite"/>
    </source>
</evidence>
<dbReference type="EMBL" id="CAXIEN010000241">
    <property type="protein sequence ID" value="CAL1289015.1"/>
    <property type="molecule type" value="Genomic_DNA"/>
</dbReference>
<gene>
    <name evidence="2" type="ORF">LARSCL_LOCUS15686</name>
</gene>
<evidence type="ECO:0000313" key="2">
    <source>
        <dbReference type="EMBL" id="CAL1289015.1"/>
    </source>
</evidence>
<feature type="compositionally biased region" description="Basic and acidic residues" evidence="1">
    <location>
        <begin position="1"/>
        <end position="14"/>
    </location>
</feature>
<feature type="compositionally biased region" description="Polar residues" evidence="1">
    <location>
        <begin position="113"/>
        <end position="122"/>
    </location>
</feature>
<organism evidence="2 3">
    <name type="scientific">Larinioides sclopetarius</name>
    <dbReference type="NCBI Taxonomy" id="280406"/>
    <lineage>
        <taxon>Eukaryota</taxon>
        <taxon>Metazoa</taxon>
        <taxon>Ecdysozoa</taxon>
        <taxon>Arthropoda</taxon>
        <taxon>Chelicerata</taxon>
        <taxon>Arachnida</taxon>
        <taxon>Araneae</taxon>
        <taxon>Araneomorphae</taxon>
        <taxon>Entelegynae</taxon>
        <taxon>Araneoidea</taxon>
        <taxon>Araneidae</taxon>
        <taxon>Larinioides</taxon>
    </lineage>
</organism>
<proteinExistence type="predicted"/>
<sequence>MRRDRNKSPREPRRPSTPVAPAPRRRRGLAARELADPLRLLRRGRPVSFPMPLSGYLRNAFTCTQEGSIGNHRHLDKKSRTSSCLFYIKVLEVSKRKLSHTMKLKTYPDPSTAKGSSTPQASSKRKFSQNKPKD</sequence>
<comment type="caution">
    <text evidence="2">The sequence shown here is derived from an EMBL/GenBank/DDBJ whole genome shotgun (WGS) entry which is preliminary data.</text>
</comment>
<feature type="region of interest" description="Disordered" evidence="1">
    <location>
        <begin position="1"/>
        <end position="31"/>
    </location>
</feature>
<accession>A0AAV2AYA5</accession>
<protein>
    <submittedName>
        <fullName evidence="2">Uncharacterized protein</fullName>
    </submittedName>
</protein>
<dbReference type="AlphaFoldDB" id="A0AAV2AYA5"/>
<dbReference type="Proteomes" id="UP001497382">
    <property type="component" value="Unassembled WGS sequence"/>
</dbReference>
<feature type="region of interest" description="Disordered" evidence="1">
    <location>
        <begin position="102"/>
        <end position="134"/>
    </location>
</feature>